<name>A0AA38FSM8_TAXCH</name>
<dbReference type="Pfam" id="PF00657">
    <property type="entry name" value="Lipase_GDSL"/>
    <property type="match status" value="1"/>
</dbReference>
<sequence length="208" mass="23559">ERFGIKELVPAYLNPSVAFQDLVTGVSFASSGSGLDNLTAATLSVIPFWKQIEHFEEYRNRLCELMGYQNARTMLNRAIVFITVGTNDFIANYFLQPTRPSQYNVNDYQEFLVQTYSSYIQKLYSLDVRRIGLINLPPLGCLPFEKTLRFLQGRGACVEEINYAASGFNSKLVTMIEGLKTQLPLGLKIVSLDYYSLVLDAIKSPHQY</sequence>
<dbReference type="GO" id="GO:0016788">
    <property type="term" value="F:hydrolase activity, acting on ester bonds"/>
    <property type="evidence" value="ECO:0007669"/>
    <property type="project" value="InterPro"/>
</dbReference>
<dbReference type="Gene3D" id="3.40.50.1110">
    <property type="entry name" value="SGNH hydrolase"/>
    <property type="match status" value="1"/>
</dbReference>
<proteinExistence type="inferred from homology"/>
<dbReference type="InterPro" id="IPR050592">
    <property type="entry name" value="GDSL_lipolytic_enzyme"/>
</dbReference>
<evidence type="ECO:0000256" key="1">
    <source>
        <dbReference type="ARBA" id="ARBA00008668"/>
    </source>
</evidence>
<comment type="caution">
    <text evidence="2">The sequence shown here is derived from an EMBL/GenBank/DDBJ whole genome shotgun (WGS) entry which is preliminary data.</text>
</comment>
<dbReference type="PANTHER" id="PTHR45642:SF95">
    <property type="entry name" value="GDSL-LIKE LIPASE_ACYLHYDROLASE FAMILY PROTEIN, EXPRESSED"/>
    <property type="match status" value="1"/>
</dbReference>
<evidence type="ECO:0008006" key="4">
    <source>
        <dbReference type="Google" id="ProtNLM"/>
    </source>
</evidence>
<organism evidence="2 3">
    <name type="scientific">Taxus chinensis</name>
    <name type="common">Chinese yew</name>
    <name type="synonym">Taxus wallichiana var. chinensis</name>
    <dbReference type="NCBI Taxonomy" id="29808"/>
    <lineage>
        <taxon>Eukaryota</taxon>
        <taxon>Viridiplantae</taxon>
        <taxon>Streptophyta</taxon>
        <taxon>Embryophyta</taxon>
        <taxon>Tracheophyta</taxon>
        <taxon>Spermatophyta</taxon>
        <taxon>Pinopsida</taxon>
        <taxon>Pinidae</taxon>
        <taxon>Conifers II</taxon>
        <taxon>Cupressales</taxon>
        <taxon>Taxaceae</taxon>
        <taxon>Taxus</taxon>
    </lineage>
</organism>
<evidence type="ECO:0000313" key="2">
    <source>
        <dbReference type="EMBL" id="KAH9309295.1"/>
    </source>
</evidence>
<dbReference type="EMBL" id="JAHRHJ020000007">
    <property type="protein sequence ID" value="KAH9309295.1"/>
    <property type="molecule type" value="Genomic_DNA"/>
</dbReference>
<gene>
    <name evidence="2" type="ORF">KI387_037206</name>
</gene>
<dbReference type="Proteomes" id="UP000824469">
    <property type="component" value="Unassembled WGS sequence"/>
</dbReference>
<dbReference type="AlphaFoldDB" id="A0AA38FSM8"/>
<evidence type="ECO:0000313" key="3">
    <source>
        <dbReference type="Proteomes" id="UP000824469"/>
    </source>
</evidence>
<feature type="non-terminal residue" evidence="2">
    <location>
        <position position="1"/>
    </location>
</feature>
<dbReference type="InterPro" id="IPR036514">
    <property type="entry name" value="SGNH_hydro_sf"/>
</dbReference>
<protein>
    <recommendedName>
        <fullName evidence="4">GDSL esterase/lipase</fullName>
    </recommendedName>
</protein>
<feature type="non-terminal residue" evidence="2">
    <location>
        <position position="208"/>
    </location>
</feature>
<keyword evidence="3" id="KW-1185">Reference proteome</keyword>
<dbReference type="PANTHER" id="PTHR45642">
    <property type="entry name" value="GDSL ESTERASE/LIPASE EXL3"/>
    <property type="match status" value="1"/>
</dbReference>
<dbReference type="InterPro" id="IPR001087">
    <property type="entry name" value="GDSL"/>
</dbReference>
<dbReference type="OMA" id="TTETCHV"/>
<comment type="similarity">
    <text evidence="1">Belongs to the 'GDSL' lipolytic enzyme family.</text>
</comment>
<reference evidence="2 3" key="1">
    <citation type="journal article" date="2021" name="Nat. Plants">
        <title>The Taxus genome provides insights into paclitaxel biosynthesis.</title>
        <authorList>
            <person name="Xiong X."/>
            <person name="Gou J."/>
            <person name="Liao Q."/>
            <person name="Li Y."/>
            <person name="Zhou Q."/>
            <person name="Bi G."/>
            <person name="Li C."/>
            <person name="Du R."/>
            <person name="Wang X."/>
            <person name="Sun T."/>
            <person name="Guo L."/>
            <person name="Liang H."/>
            <person name="Lu P."/>
            <person name="Wu Y."/>
            <person name="Zhang Z."/>
            <person name="Ro D.K."/>
            <person name="Shang Y."/>
            <person name="Huang S."/>
            <person name="Yan J."/>
        </authorList>
    </citation>
    <scope>NUCLEOTIDE SEQUENCE [LARGE SCALE GENOMIC DNA]</scope>
    <source>
        <strain evidence="2">Ta-2019</strain>
    </source>
</reference>
<accession>A0AA38FSM8</accession>